<evidence type="ECO:0000313" key="5">
    <source>
        <dbReference type="Proteomes" id="UP000537825"/>
    </source>
</evidence>
<evidence type="ECO:0000256" key="1">
    <source>
        <dbReference type="SAM" id="MobiDB-lite"/>
    </source>
</evidence>
<dbReference type="EMBL" id="JAAAPK010000009">
    <property type="protein sequence ID" value="NBC43865.1"/>
    <property type="molecule type" value="Genomic_DNA"/>
</dbReference>
<evidence type="ECO:0000256" key="2">
    <source>
        <dbReference type="SAM" id="Phobius"/>
    </source>
</evidence>
<feature type="transmembrane region" description="Helical" evidence="2">
    <location>
        <begin position="186"/>
        <end position="205"/>
    </location>
</feature>
<protein>
    <submittedName>
        <fullName evidence="4">DUF3592 domain-containing protein</fullName>
    </submittedName>
</protein>
<evidence type="ECO:0000259" key="3">
    <source>
        <dbReference type="Pfam" id="PF12158"/>
    </source>
</evidence>
<gene>
    <name evidence="4" type="ORF">GTZ93_29065</name>
</gene>
<proteinExistence type="predicted"/>
<feature type="transmembrane region" description="Helical" evidence="2">
    <location>
        <begin position="134"/>
        <end position="154"/>
    </location>
</feature>
<comment type="caution">
    <text evidence="4">The sequence shown here is derived from an EMBL/GenBank/DDBJ whole genome shotgun (WGS) entry which is preliminary data.</text>
</comment>
<name>A0A7X4YEA8_9BACT</name>
<keyword evidence="2" id="KW-0472">Membrane</keyword>
<feature type="domain" description="DUF3592" evidence="3">
    <location>
        <begin position="45"/>
        <end position="129"/>
    </location>
</feature>
<dbReference type="RefSeq" id="WP_139915009.1">
    <property type="nucleotide sequence ID" value="NZ_CBCSLE010000003.1"/>
</dbReference>
<organism evidence="4 5">
    <name type="scientific">Corallococcus exiguus</name>
    <dbReference type="NCBI Taxonomy" id="83462"/>
    <lineage>
        <taxon>Bacteria</taxon>
        <taxon>Pseudomonadati</taxon>
        <taxon>Myxococcota</taxon>
        <taxon>Myxococcia</taxon>
        <taxon>Myxococcales</taxon>
        <taxon>Cystobacterineae</taxon>
        <taxon>Myxococcaceae</taxon>
        <taxon>Corallococcus</taxon>
    </lineage>
</organism>
<sequence>MSSRATSSALWLLVLLPLTAGMLAADFFVVSTAVLQARSSSWPTVQGTITRSEVETVRSNKSTTYRLKLAYTYSVAGQSHEGGKRRLYSWSTGDLEPVEALVTRYPVGASIPVYYRPAQPSEAVLQPGPGSAELFMLMFMLPFNLLAIWPWIMVSRSWRPEPPHVPTFVREDGSECVTLTEMGTTLWVFLALGGSAFLCGVLGGVTGGHNAPAIVGVGAWGVVIACGVLTGRLSSAWRKAGRYDLRLHVQARSLSLPPVSGRKHRLDLRWRDVRAIRVDPPVRGNQRGSVNRYPLTLEHVTADGEARRETIDFFLREEQAEAMAHWLRTHLDVGEEAPEERRAAQPRARPPGRQRLS</sequence>
<feature type="compositionally biased region" description="Basic and acidic residues" evidence="1">
    <location>
        <begin position="334"/>
        <end position="343"/>
    </location>
</feature>
<dbReference type="Proteomes" id="UP000537825">
    <property type="component" value="Unassembled WGS sequence"/>
</dbReference>
<dbReference type="InterPro" id="IPR021994">
    <property type="entry name" value="DUF3592"/>
</dbReference>
<dbReference type="AlphaFoldDB" id="A0A7X4YEA8"/>
<feature type="region of interest" description="Disordered" evidence="1">
    <location>
        <begin position="334"/>
        <end position="357"/>
    </location>
</feature>
<accession>A0A7X4YEA8</accession>
<evidence type="ECO:0000313" key="4">
    <source>
        <dbReference type="EMBL" id="NBC43865.1"/>
    </source>
</evidence>
<dbReference type="Pfam" id="PF12158">
    <property type="entry name" value="DUF3592"/>
    <property type="match status" value="1"/>
</dbReference>
<reference evidence="4 5" key="1">
    <citation type="submission" date="2020-01" db="EMBL/GenBank/DDBJ databases">
        <title>The draft genome sequence of Corallococcus exiguus DSM 14696.</title>
        <authorList>
            <person name="Zhang X."/>
            <person name="Zhu H."/>
        </authorList>
    </citation>
    <scope>NUCLEOTIDE SEQUENCE [LARGE SCALE GENOMIC DNA]</scope>
    <source>
        <strain evidence="4 5">DSM 14696</strain>
    </source>
</reference>
<keyword evidence="2" id="KW-0812">Transmembrane</keyword>
<feature type="transmembrane region" description="Helical" evidence="2">
    <location>
        <begin position="211"/>
        <end position="233"/>
    </location>
</feature>
<keyword evidence="5" id="KW-1185">Reference proteome</keyword>
<keyword evidence="2" id="KW-1133">Transmembrane helix</keyword>